<dbReference type="PROSITE" id="PS00194">
    <property type="entry name" value="THIOREDOXIN_1"/>
    <property type="match status" value="1"/>
</dbReference>
<evidence type="ECO:0000256" key="5">
    <source>
        <dbReference type="ARBA" id="ARBA00023284"/>
    </source>
</evidence>
<dbReference type="EMBL" id="CP036426">
    <property type="protein sequence ID" value="QDV38424.1"/>
    <property type="molecule type" value="Genomic_DNA"/>
</dbReference>
<evidence type="ECO:0000259" key="10">
    <source>
        <dbReference type="PROSITE" id="PS51352"/>
    </source>
</evidence>
<evidence type="ECO:0000313" key="11">
    <source>
        <dbReference type="EMBL" id="QDV38424.1"/>
    </source>
</evidence>
<dbReference type="CDD" id="cd02947">
    <property type="entry name" value="TRX_family"/>
    <property type="match status" value="1"/>
</dbReference>
<dbReference type="KEGG" id="tpla:ElP_63790"/>
<dbReference type="FunFam" id="3.40.30.10:FF:000001">
    <property type="entry name" value="Thioredoxin"/>
    <property type="match status" value="1"/>
</dbReference>
<feature type="active site" description="Nucleophile" evidence="8">
    <location>
        <position position="34"/>
    </location>
</feature>
<organism evidence="11 12">
    <name type="scientific">Tautonia plasticadhaerens</name>
    <dbReference type="NCBI Taxonomy" id="2527974"/>
    <lineage>
        <taxon>Bacteria</taxon>
        <taxon>Pseudomonadati</taxon>
        <taxon>Planctomycetota</taxon>
        <taxon>Planctomycetia</taxon>
        <taxon>Isosphaerales</taxon>
        <taxon>Isosphaeraceae</taxon>
        <taxon>Tautonia</taxon>
    </lineage>
</organism>
<dbReference type="PIRSF" id="PIRSF000077">
    <property type="entry name" value="Thioredoxin"/>
    <property type="match status" value="1"/>
</dbReference>
<comment type="similarity">
    <text evidence="1 7">Belongs to the thioredoxin family.</text>
</comment>
<dbReference type="RefSeq" id="WP_145276898.1">
    <property type="nucleotide sequence ID" value="NZ_CP036426.1"/>
</dbReference>
<dbReference type="Pfam" id="PF00085">
    <property type="entry name" value="Thioredoxin"/>
    <property type="match status" value="1"/>
</dbReference>
<dbReference type="InterPro" id="IPR013766">
    <property type="entry name" value="Thioredoxin_domain"/>
</dbReference>
<name>A0A518HC40_9BACT</name>
<reference evidence="11 12" key="1">
    <citation type="submission" date="2019-02" db="EMBL/GenBank/DDBJ databases">
        <title>Deep-cultivation of Planctomycetes and their phenomic and genomic characterization uncovers novel biology.</title>
        <authorList>
            <person name="Wiegand S."/>
            <person name="Jogler M."/>
            <person name="Boedeker C."/>
            <person name="Pinto D."/>
            <person name="Vollmers J."/>
            <person name="Rivas-Marin E."/>
            <person name="Kohn T."/>
            <person name="Peeters S.H."/>
            <person name="Heuer A."/>
            <person name="Rast P."/>
            <person name="Oberbeckmann S."/>
            <person name="Bunk B."/>
            <person name="Jeske O."/>
            <person name="Meyerdierks A."/>
            <person name="Storesund J.E."/>
            <person name="Kallscheuer N."/>
            <person name="Luecker S."/>
            <person name="Lage O.M."/>
            <person name="Pohl T."/>
            <person name="Merkel B.J."/>
            <person name="Hornburger P."/>
            <person name="Mueller R.-W."/>
            <person name="Bruemmer F."/>
            <person name="Labrenz M."/>
            <person name="Spormann A.M."/>
            <person name="Op den Camp H."/>
            <person name="Overmann J."/>
            <person name="Amann R."/>
            <person name="Jetten M.S.M."/>
            <person name="Mascher T."/>
            <person name="Medema M.H."/>
            <person name="Devos D.P."/>
            <person name="Kaster A.-K."/>
            <person name="Ovreas L."/>
            <person name="Rohde M."/>
            <person name="Galperin M.Y."/>
            <person name="Jogler C."/>
        </authorList>
    </citation>
    <scope>NUCLEOTIDE SEQUENCE [LARGE SCALE GENOMIC DNA]</scope>
    <source>
        <strain evidence="11 12">ElP</strain>
    </source>
</reference>
<feature type="domain" description="Thioredoxin" evidence="10">
    <location>
        <begin position="1"/>
        <end position="110"/>
    </location>
</feature>
<evidence type="ECO:0000256" key="4">
    <source>
        <dbReference type="ARBA" id="ARBA00023157"/>
    </source>
</evidence>
<dbReference type="InterPro" id="IPR017937">
    <property type="entry name" value="Thioredoxin_CS"/>
</dbReference>
<dbReference type="Proteomes" id="UP000317835">
    <property type="component" value="Chromosome"/>
</dbReference>
<evidence type="ECO:0000256" key="2">
    <source>
        <dbReference type="ARBA" id="ARBA00022448"/>
    </source>
</evidence>
<gene>
    <name evidence="11" type="primary">trxA_5</name>
    <name evidence="11" type="ORF">ElP_63790</name>
</gene>
<keyword evidence="2" id="KW-0813">Transport</keyword>
<feature type="site" description="Contributes to redox potential value" evidence="8">
    <location>
        <position position="35"/>
    </location>
</feature>
<evidence type="ECO:0000256" key="7">
    <source>
        <dbReference type="PIRNR" id="PIRNR000077"/>
    </source>
</evidence>
<dbReference type="GO" id="GO:0005829">
    <property type="term" value="C:cytosol"/>
    <property type="evidence" value="ECO:0007669"/>
    <property type="project" value="TreeGrafter"/>
</dbReference>
<sequence>MKTNHPIEVTDASFETEVLRDGRPVLVDFWAPWCPPCRALAPTIDALAESFDGRATIAKLDVDRNPETATAFGISSIPAVLIFRDGREVDRLVGLQPRSRYELALEGAGAVA</sequence>
<dbReference type="SUPFAM" id="SSF52833">
    <property type="entry name" value="Thioredoxin-like"/>
    <property type="match status" value="1"/>
</dbReference>
<feature type="active site" description="Nucleophile" evidence="8">
    <location>
        <position position="37"/>
    </location>
</feature>
<evidence type="ECO:0000256" key="9">
    <source>
        <dbReference type="PIRSR" id="PIRSR000077-4"/>
    </source>
</evidence>
<feature type="site" description="Contributes to redox potential value" evidence="8">
    <location>
        <position position="36"/>
    </location>
</feature>
<keyword evidence="4 9" id="KW-1015">Disulfide bond</keyword>
<evidence type="ECO:0000313" key="12">
    <source>
        <dbReference type="Proteomes" id="UP000317835"/>
    </source>
</evidence>
<accession>A0A518HC40</accession>
<dbReference type="InterPro" id="IPR005746">
    <property type="entry name" value="Thioredoxin"/>
</dbReference>
<feature type="disulfide bond" description="Redox-active" evidence="9">
    <location>
        <begin position="34"/>
        <end position="37"/>
    </location>
</feature>
<evidence type="ECO:0000256" key="8">
    <source>
        <dbReference type="PIRSR" id="PIRSR000077-1"/>
    </source>
</evidence>
<proteinExistence type="inferred from homology"/>
<keyword evidence="12" id="KW-1185">Reference proteome</keyword>
<keyword evidence="3" id="KW-0249">Electron transport</keyword>
<keyword evidence="5 9" id="KW-0676">Redox-active center</keyword>
<dbReference type="PRINTS" id="PR00421">
    <property type="entry name" value="THIOREDOXIN"/>
</dbReference>
<dbReference type="OrthoDB" id="9790390at2"/>
<dbReference type="NCBIfam" id="TIGR01068">
    <property type="entry name" value="thioredoxin"/>
    <property type="match status" value="1"/>
</dbReference>
<dbReference type="GO" id="GO:0045454">
    <property type="term" value="P:cell redox homeostasis"/>
    <property type="evidence" value="ECO:0007669"/>
    <property type="project" value="TreeGrafter"/>
</dbReference>
<dbReference type="PANTHER" id="PTHR45663:SF11">
    <property type="entry name" value="GEO12009P1"/>
    <property type="match status" value="1"/>
</dbReference>
<evidence type="ECO:0000256" key="6">
    <source>
        <dbReference type="NCBIfam" id="TIGR01068"/>
    </source>
</evidence>
<evidence type="ECO:0000256" key="1">
    <source>
        <dbReference type="ARBA" id="ARBA00008987"/>
    </source>
</evidence>
<protein>
    <recommendedName>
        <fullName evidence="6 7">Thioredoxin</fullName>
    </recommendedName>
</protein>
<dbReference type="Gene3D" id="3.40.30.10">
    <property type="entry name" value="Glutaredoxin"/>
    <property type="match status" value="1"/>
</dbReference>
<feature type="site" description="Deprotonates C-terminal active site Cys" evidence="8">
    <location>
        <position position="28"/>
    </location>
</feature>
<dbReference type="GO" id="GO:0015035">
    <property type="term" value="F:protein-disulfide reductase activity"/>
    <property type="evidence" value="ECO:0007669"/>
    <property type="project" value="UniProtKB-UniRule"/>
</dbReference>
<evidence type="ECO:0000256" key="3">
    <source>
        <dbReference type="ARBA" id="ARBA00022982"/>
    </source>
</evidence>
<dbReference type="AlphaFoldDB" id="A0A518HC40"/>
<dbReference type="InterPro" id="IPR036249">
    <property type="entry name" value="Thioredoxin-like_sf"/>
</dbReference>
<dbReference type="PROSITE" id="PS51352">
    <property type="entry name" value="THIOREDOXIN_2"/>
    <property type="match status" value="1"/>
</dbReference>
<dbReference type="PANTHER" id="PTHR45663">
    <property type="entry name" value="GEO12009P1"/>
    <property type="match status" value="1"/>
</dbReference>